<dbReference type="Bgee" id="WBGene00010018">
    <property type="expression patterns" value="Expressed in adult organism and 2 other cell types or tissues"/>
</dbReference>
<dbReference type="AGR" id="WB:WBGene00010018"/>
<dbReference type="HOGENOM" id="CLU_030831_3_1_1"/>
<dbReference type="RefSeq" id="NP_506948.1">
    <property type="nucleotide sequence ID" value="NM_074547.6"/>
</dbReference>
<dbReference type="SMART" id="SM00256">
    <property type="entry name" value="FBOX"/>
    <property type="match status" value="1"/>
</dbReference>
<dbReference type="AlphaFoldDB" id="O45561"/>
<feature type="domain" description="F-box" evidence="1">
    <location>
        <begin position="14"/>
        <end position="54"/>
    </location>
</feature>
<dbReference type="InterPro" id="IPR001810">
    <property type="entry name" value="F-box_dom"/>
</dbReference>
<organism evidence="2 3">
    <name type="scientific">Caenorhabditis elegans</name>
    <dbReference type="NCBI Taxonomy" id="6239"/>
    <lineage>
        <taxon>Eukaryota</taxon>
        <taxon>Metazoa</taxon>
        <taxon>Ecdysozoa</taxon>
        <taxon>Nematoda</taxon>
        <taxon>Chromadorea</taxon>
        <taxon>Rhabditida</taxon>
        <taxon>Rhabditina</taxon>
        <taxon>Rhabditomorpha</taxon>
        <taxon>Rhabditoidea</taxon>
        <taxon>Rhabditidae</taxon>
        <taxon>Peloderinae</taxon>
        <taxon>Caenorhabditis</taxon>
    </lineage>
</organism>
<dbReference type="PANTHER" id="PTHR23015">
    <property type="entry name" value="UNCHARACTERIZED C.ELEGANS PROTEIN"/>
    <property type="match status" value="1"/>
</dbReference>
<evidence type="ECO:0000259" key="1">
    <source>
        <dbReference type="SMART" id="SM00256"/>
    </source>
</evidence>
<dbReference type="InParanoid" id="O45561"/>
<reference evidence="2 3" key="1">
    <citation type="journal article" date="1998" name="Science">
        <title>Genome sequence of the nematode C. elegans: a platform for investigating biology.</title>
        <authorList>
            <consortium name="The C. elegans sequencing consortium"/>
            <person name="Sulson J.E."/>
            <person name="Waterston R."/>
        </authorList>
    </citation>
    <scope>NUCLEOTIDE SEQUENCE [LARGE SCALE GENOMIC DNA]</scope>
    <source>
        <strain evidence="2 3">Bristol N2</strain>
    </source>
</reference>
<dbReference type="InterPro" id="IPR040161">
    <property type="entry name" value="FB224"/>
</dbReference>
<evidence type="ECO:0000313" key="4">
    <source>
        <dbReference type="WormBase" id="F54B8.3"/>
    </source>
</evidence>
<dbReference type="EMBL" id="BX284605">
    <property type="protein sequence ID" value="CAB07625.1"/>
    <property type="molecule type" value="Genomic_DNA"/>
</dbReference>
<dbReference type="OMA" id="FRRCEID"/>
<dbReference type="Proteomes" id="UP000001940">
    <property type="component" value="Chromosome V"/>
</dbReference>
<dbReference type="Pfam" id="PF00646">
    <property type="entry name" value="F-box"/>
    <property type="match status" value="1"/>
</dbReference>
<dbReference type="PIR" id="T22620">
    <property type="entry name" value="T22620"/>
</dbReference>
<protein>
    <submittedName>
        <fullName evidence="2">F-box domain-containing protein</fullName>
    </submittedName>
</protein>
<dbReference type="GeneID" id="180060"/>
<gene>
    <name evidence="2 4" type="primary">fbxa-69</name>
    <name evidence="2" type="ORF">CELE_F54B8.3</name>
    <name evidence="4" type="ORF">F54B8.3</name>
</gene>
<dbReference type="FunCoup" id="O45561">
    <property type="interactions" value="173"/>
</dbReference>
<dbReference type="CDD" id="cd22150">
    <property type="entry name" value="F-box_CeFBXA-like"/>
    <property type="match status" value="1"/>
</dbReference>
<dbReference type="KEGG" id="cel:CELE_F54B8.3"/>
<sequence>MCDTILMSKSLLDMPLLVVNLILEKSELIDRMNSRNVCKSLRQVVDKCAIRCGKIILDIEDKYVSMHLDGNKIVYTDADDNCTTVTYNDQENEIEGETFLVIALNDLKVALKHVSCFAYVDNTLDRYQNITYFKRFLKSEETLHVEEVEIWNSYVDDVMTILRCCDSEVLKDIGFSCSDMTDQFPRIAQLDQYKKAKRIRLKHFVLKEEQIENLFHLEEFEFEMDELSVQTAVKIRDNLLQRSTFRRCEIDLNQSNSRVLNGVANVFKPDYNGDVKFEVEYSNDNYKFVVSLGECKFYPSFLVFWVKKV</sequence>
<dbReference type="WormBase" id="F54B8.3">
    <property type="protein sequence ID" value="CE16105"/>
    <property type="gene ID" value="WBGene00010018"/>
    <property type="gene designation" value="fbxa-69"/>
</dbReference>
<dbReference type="PhylomeDB" id="O45561"/>
<dbReference type="UCSC" id="F54B8.3">
    <property type="organism name" value="c. elegans"/>
</dbReference>
<dbReference type="CTD" id="180060"/>
<evidence type="ECO:0000313" key="2">
    <source>
        <dbReference type="EMBL" id="CAB07625.1"/>
    </source>
</evidence>
<dbReference type="PANTHER" id="PTHR23015:SF4">
    <property type="entry name" value="DUF38 DOMAIN-CONTAINING PROTEIN-RELATED"/>
    <property type="match status" value="1"/>
</dbReference>
<dbReference type="PaxDb" id="6239-F54B8.3"/>
<accession>O45561</accession>
<keyword evidence="3" id="KW-1185">Reference proteome</keyword>
<proteinExistence type="predicted"/>
<dbReference type="Pfam" id="PF01827">
    <property type="entry name" value="FTH"/>
    <property type="match status" value="1"/>
</dbReference>
<name>O45561_CAEEL</name>
<dbReference type="InterPro" id="IPR002900">
    <property type="entry name" value="DUF38/FTH_CAE_spp"/>
</dbReference>
<evidence type="ECO:0000313" key="3">
    <source>
        <dbReference type="Proteomes" id="UP000001940"/>
    </source>
</evidence>